<feature type="region of interest" description="Disordered" evidence="9">
    <location>
        <begin position="55"/>
        <end position="99"/>
    </location>
</feature>
<dbReference type="EMBL" id="KB202620">
    <property type="protein sequence ID" value="ESO88837.1"/>
    <property type="molecule type" value="Genomic_DNA"/>
</dbReference>
<name>V3ZWV2_LOTGI</name>
<dbReference type="PANTHER" id="PTHR12920:SF4">
    <property type="entry name" value="GEO03726P1"/>
    <property type="match status" value="1"/>
</dbReference>
<evidence type="ECO:0000259" key="10">
    <source>
        <dbReference type="PROSITE" id="PS50199"/>
    </source>
</evidence>
<dbReference type="GO" id="GO:0045893">
    <property type="term" value="P:positive regulation of DNA-templated transcription"/>
    <property type="evidence" value="ECO:0007669"/>
    <property type="project" value="InterPro"/>
</dbReference>
<proteinExistence type="predicted"/>
<accession>V3ZWV2</accession>
<reference evidence="11 12" key="1">
    <citation type="journal article" date="2013" name="Nature">
        <title>Insights into bilaterian evolution from three spiralian genomes.</title>
        <authorList>
            <person name="Simakov O."/>
            <person name="Marletaz F."/>
            <person name="Cho S.J."/>
            <person name="Edsinger-Gonzales E."/>
            <person name="Havlak P."/>
            <person name="Hellsten U."/>
            <person name="Kuo D.H."/>
            <person name="Larsson T."/>
            <person name="Lv J."/>
            <person name="Arendt D."/>
            <person name="Savage R."/>
            <person name="Osoegawa K."/>
            <person name="de Jong P."/>
            <person name="Grimwood J."/>
            <person name="Chapman J.A."/>
            <person name="Shapiro H."/>
            <person name="Aerts A."/>
            <person name="Otillar R.P."/>
            <person name="Terry A.Y."/>
            <person name="Boore J.L."/>
            <person name="Grigoriev I.V."/>
            <person name="Lindberg D.R."/>
            <person name="Seaver E.C."/>
            <person name="Weisblat D.A."/>
            <person name="Putnam N.H."/>
            <person name="Rokhsar D.S."/>
        </authorList>
    </citation>
    <scope>NUCLEOTIDE SEQUENCE [LARGE SCALE GENOMIC DNA]</scope>
</reference>
<keyword evidence="4" id="KW-0862">Zinc</keyword>
<dbReference type="Proteomes" id="UP000030746">
    <property type="component" value="Unassembled WGS sequence"/>
</dbReference>
<dbReference type="Gene3D" id="4.10.1060.10">
    <property type="entry name" value="Zinc finger, RanBP2-type"/>
    <property type="match status" value="1"/>
</dbReference>
<comment type="subcellular location">
    <subcellularLocation>
        <location evidence="1">Nucleus</location>
    </subcellularLocation>
</comment>
<dbReference type="PROSITE" id="PS50199">
    <property type="entry name" value="ZF_RANBP2_2"/>
    <property type="match status" value="1"/>
</dbReference>
<feature type="non-terminal residue" evidence="11">
    <location>
        <position position="1"/>
    </location>
</feature>
<evidence type="ECO:0000256" key="7">
    <source>
        <dbReference type="ARBA" id="ARBA00023242"/>
    </source>
</evidence>
<evidence type="ECO:0000313" key="12">
    <source>
        <dbReference type="Proteomes" id="UP000030746"/>
    </source>
</evidence>
<evidence type="ECO:0000256" key="3">
    <source>
        <dbReference type="ARBA" id="ARBA00022771"/>
    </source>
</evidence>
<dbReference type="GO" id="GO:0003712">
    <property type="term" value="F:transcription coregulator activity"/>
    <property type="evidence" value="ECO:0007669"/>
    <property type="project" value="TreeGrafter"/>
</dbReference>
<evidence type="ECO:0000256" key="9">
    <source>
        <dbReference type="SAM" id="MobiDB-lite"/>
    </source>
</evidence>
<dbReference type="KEGG" id="lgi:LOTGIDRAFT_125374"/>
<keyword evidence="5" id="KW-0805">Transcription regulation</keyword>
<dbReference type="GO" id="GO:0005634">
    <property type="term" value="C:nucleus"/>
    <property type="evidence" value="ECO:0007669"/>
    <property type="project" value="UniProtKB-SubCell"/>
</dbReference>
<dbReference type="Pfam" id="PF00641">
    <property type="entry name" value="Zn_ribbon_RanBP"/>
    <property type="match status" value="1"/>
</dbReference>
<dbReference type="AlphaFoldDB" id="V3ZWV2"/>
<dbReference type="OMA" id="TADHHSQ"/>
<dbReference type="Pfam" id="PF17219">
    <property type="entry name" value="YAF2_RYBP"/>
    <property type="match status" value="1"/>
</dbReference>
<dbReference type="SMART" id="SM00547">
    <property type="entry name" value="ZnF_RBZ"/>
    <property type="match status" value="1"/>
</dbReference>
<organism evidence="11 12">
    <name type="scientific">Lottia gigantea</name>
    <name type="common">Giant owl limpet</name>
    <dbReference type="NCBI Taxonomy" id="225164"/>
    <lineage>
        <taxon>Eukaryota</taxon>
        <taxon>Metazoa</taxon>
        <taxon>Spiralia</taxon>
        <taxon>Lophotrochozoa</taxon>
        <taxon>Mollusca</taxon>
        <taxon>Gastropoda</taxon>
        <taxon>Patellogastropoda</taxon>
        <taxon>Lottioidea</taxon>
        <taxon>Lottiidae</taxon>
        <taxon>Lottia</taxon>
    </lineage>
</organism>
<keyword evidence="3 8" id="KW-0863">Zinc-finger</keyword>
<evidence type="ECO:0000256" key="5">
    <source>
        <dbReference type="ARBA" id="ARBA00023015"/>
    </source>
</evidence>
<evidence type="ECO:0000256" key="2">
    <source>
        <dbReference type="ARBA" id="ARBA00022723"/>
    </source>
</evidence>
<sequence length="154" mass="17215">RSKRQLKSVDDGHWDCSVCTYSNSPEAYKCEMCDVRKGTSTRKPRLNSQLVAQQVAQQFPLPGPPPSHSHRREKSHSSGQKNKVVNGKRRSRLKNIDRLGGEKMEVTVNDVTVLITDYKPKQLPSNMDNSSDTSDTNSSITNDNEDLTSDTSAH</sequence>
<dbReference type="GO" id="GO:0008270">
    <property type="term" value="F:zinc ion binding"/>
    <property type="evidence" value="ECO:0007669"/>
    <property type="project" value="UniProtKB-KW"/>
</dbReference>
<dbReference type="CTD" id="20232484"/>
<dbReference type="STRING" id="225164.V3ZWV2"/>
<dbReference type="RefSeq" id="XP_009060507.1">
    <property type="nucleotide sequence ID" value="XM_009062259.1"/>
</dbReference>
<dbReference type="InterPro" id="IPR039958">
    <property type="entry name" value="RYBP/YAF2"/>
</dbReference>
<feature type="compositionally biased region" description="Low complexity" evidence="9">
    <location>
        <begin position="125"/>
        <end position="142"/>
    </location>
</feature>
<dbReference type="GO" id="GO:0003677">
    <property type="term" value="F:DNA binding"/>
    <property type="evidence" value="ECO:0007669"/>
    <property type="project" value="TreeGrafter"/>
</dbReference>
<dbReference type="OrthoDB" id="10063208at2759"/>
<feature type="domain" description="RanBP2-type" evidence="10">
    <location>
        <begin position="10"/>
        <end position="39"/>
    </location>
</feature>
<feature type="region of interest" description="Disordered" evidence="9">
    <location>
        <begin position="117"/>
        <end position="154"/>
    </location>
</feature>
<dbReference type="InterPro" id="IPR001876">
    <property type="entry name" value="Znf_RanBP2"/>
</dbReference>
<dbReference type="HOGENOM" id="CLU_095374_1_0_1"/>
<evidence type="ECO:0000256" key="6">
    <source>
        <dbReference type="ARBA" id="ARBA00023163"/>
    </source>
</evidence>
<evidence type="ECO:0000256" key="1">
    <source>
        <dbReference type="ARBA" id="ARBA00004123"/>
    </source>
</evidence>
<evidence type="ECO:0000313" key="11">
    <source>
        <dbReference type="EMBL" id="ESO88837.1"/>
    </source>
</evidence>
<keyword evidence="7" id="KW-0539">Nucleus</keyword>
<gene>
    <name evidence="11" type="ORF">LOTGIDRAFT_125374</name>
</gene>
<dbReference type="InterPro" id="IPR033774">
    <property type="entry name" value="YAF2_RYBP"/>
</dbReference>
<evidence type="ECO:0000256" key="8">
    <source>
        <dbReference type="PROSITE-ProRule" id="PRU00322"/>
    </source>
</evidence>
<dbReference type="GeneID" id="20232484"/>
<dbReference type="SUPFAM" id="SSF90209">
    <property type="entry name" value="Ran binding protein zinc finger-like"/>
    <property type="match status" value="1"/>
</dbReference>
<keyword evidence="6" id="KW-0804">Transcription</keyword>
<protein>
    <recommendedName>
        <fullName evidence="10">RanBP2-type domain-containing protein</fullName>
    </recommendedName>
</protein>
<dbReference type="InterPro" id="IPR036443">
    <property type="entry name" value="Znf_RanBP2_sf"/>
</dbReference>
<dbReference type="PROSITE" id="PS01358">
    <property type="entry name" value="ZF_RANBP2_1"/>
    <property type="match status" value="1"/>
</dbReference>
<keyword evidence="2" id="KW-0479">Metal-binding</keyword>
<dbReference type="PANTHER" id="PTHR12920">
    <property type="entry name" value="RYBP AND YAF2-RELATED"/>
    <property type="match status" value="1"/>
</dbReference>
<keyword evidence="12" id="KW-1185">Reference proteome</keyword>
<evidence type="ECO:0000256" key="4">
    <source>
        <dbReference type="ARBA" id="ARBA00022833"/>
    </source>
</evidence>